<organism evidence="1 2">
    <name type="scientific">Pseudomonas idahonensis</name>
    <dbReference type="NCBI Taxonomy" id="2942628"/>
    <lineage>
        <taxon>Bacteria</taxon>
        <taxon>Pseudomonadati</taxon>
        <taxon>Pseudomonadota</taxon>
        <taxon>Gammaproteobacteria</taxon>
        <taxon>Pseudomonadales</taxon>
        <taxon>Pseudomonadaceae</taxon>
        <taxon>Pseudomonas</taxon>
    </lineage>
</organism>
<sequence>MDLNRTWGYYLLLSGLLAGCAGSQNQMQLSPDHIRISAGTTSGFRVFHGECLNTDADNVNPLLLPLLTNVISGGLKAVGTGLKTYGEDSDAKFASTLNFNKGEDVRGCLHVVYGKVFTDSADFLDSSVKLDSILPLPWLAVARANGESGESTNDWVAGLPQVLADAKAKLASSGAMLAEKPRFFAEMKIIRSPDGSKVAFRLRAFYYGERLDKGWSLRSSSKAIVLTVSGFDASKALVENLKNGYSVLQSDVPLGQAWVSSDLLSPNGEGGGRNAWDSPWYALPPDKNTPTTLVAGLLETTAGSKFLGVLGAALEGAADTTAQNYVDSLDPAKRATAEEAARTAENTARTNAAAAVVTAISDVNAAQATYDACINTMESEASDNSAKRAAVVAFASARVTAAASVASAEPLFSQMGVPVSFLNNPGKCKVPK</sequence>
<name>A0ABT5Q8A4_9PSED</name>
<evidence type="ECO:0000313" key="1">
    <source>
        <dbReference type="EMBL" id="MDD1150265.1"/>
    </source>
</evidence>
<keyword evidence="2" id="KW-1185">Reference proteome</keyword>
<proteinExistence type="predicted"/>
<evidence type="ECO:0000313" key="2">
    <source>
        <dbReference type="Proteomes" id="UP001217610"/>
    </source>
</evidence>
<dbReference type="PROSITE" id="PS51257">
    <property type="entry name" value="PROKAR_LIPOPROTEIN"/>
    <property type="match status" value="1"/>
</dbReference>
<accession>A0ABT5Q8A4</accession>
<comment type="caution">
    <text evidence="1">The sequence shown here is derived from an EMBL/GenBank/DDBJ whole genome shotgun (WGS) entry which is preliminary data.</text>
</comment>
<evidence type="ECO:0008006" key="3">
    <source>
        <dbReference type="Google" id="ProtNLM"/>
    </source>
</evidence>
<dbReference type="Proteomes" id="UP001217610">
    <property type="component" value="Unassembled WGS sequence"/>
</dbReference>
<gene>
    <name evidence="1" type="ORF">M5G25_18430</name>
</gene>
<dbReference type="EMBL" id="JAMDGR010000014">
    <property type="protein sequence ID" value="MDD1150265.1"/>
    <property type="molecule type" value="Genomic_DNA"/>
</dbReference>
<reference evidence="1 2" key="1">
    <citation type="submission" date="2022-05" db="EMBL/GenBank/DDBJ databases">
        <title>Novel Pseudomonas spp. Isolated from a Rainbow Trout Aquaculture Facility.</title>
        <authorList>
            <person name="Testerman T."/>
            <person name="Graf J."/>
        </authorList>
    </citation>
    <scope>NUCLEOTIDE SEQUENCE [LARGE SCALE GENOMIC DNA]</scope>
    <source>
        <strain evidence="1 2">ID357</strain>
    </source>
</reference>
<dbReference type="RefSeq" id="WP_273923610.1">
    <property type="nucleotide sequence ID" value="NZ_JAMDGR010000014.1"/>
</dbReference>
<protein>
    <recommendedName>
        <fullName evidence="3">Lipoprotein</fullName>
    </recommendedName>
</protein>